<keyword evidence="1" id="KW-0812">Transmembrane</keyword>
<dbReference type="EMBL" id="BK032738">
    <property type="protein sequence ID" value="DAF57741.1"/>
    <property type="molecule type" value="Genomic_DNA"/>
</dbReference>
<evidence type="ECO:0000313" key="2">
    <source>
        <dbReference type="EMBL" id="DAF57741.1"/>
    </source>
</evidence>
<evidence type="ECO:0000256" key="1">
    <source>
        <dbReference type="SAM" id="Phobius"/>
    </source>
</evidence>
<keyword evidence="1" id="KW-0472">Membrane</keyword>
<feature type="transmembrane region" description="Helical" evidence="1">
    <location>
        <begin position="16"/>
        <end position="34"/>
    </location>
</feature>
<protein>
    <submittedName>
        <fullName evidence="2">Uncharacterized protein</fullName>
    </submittedName>
</protein>
<accession>A0A8S5T337</accession>
<proteinExistence type="predicted"/>
<organism evidence="2">
    <name type="scientific">Myoviridae sp. ct31P9</name>
    <dbReference type="NCBI Taxonomy" id="2827657"/>
    <lineage>
        <taxon>Viruses</taxon>
        <taxon>Duplodnaviria</taxon>
        <taxon>Heunggongvirae</taxon>
        <taxon>Uroviricota</taxon>
        <taxon>Caudoviricetes</taxon>
    </lineage>
</organism>
<name>A0A8S5T337_9CAUD</name>
<reference evidence="2" key="1">
    <citation type="journal article" date="2021" name="Proc. Natl. Acad. Sci. U.S.A.">
        <title>A Catalog of Tens of Thousands of Viruses from Human Metagenomes Reveals Hidden Associations with Chronic Diseases.</title>
        <authorList>
            <person name="Tisza M.J."/>
            <person name="Buck C.B."/>
        </authorList>
    </citation>
    <scope>NUCLEOTIDE SEQUENCE</scope>
    <source>
        <strain evidence="2">Ct31P9</strain>
    </source>
</reference>
<keyword evidence="1" id="KW-1133">Transmembrane helix</keyword>
<sequence length="41" mass="4358">MNIGHGRQKGANHMEVLAIGTSAVVVILTLILAIQEFRKGA</sequence>